<keyword evidence="1" id="KW-0472">Membrane</keyword>
<evidence type="ECO:0000313" key="2">
    <source>
        <dbReference type="EMBL" id="EUB59331.1"/>
    </source>
</evidence>
<accession>W6UEJ5</accession>
<dbReference type="CTD" id="36341530"/>
<comment type="caution">
    <text evidence="2">The sequence shown here is derived from an EMBL/GenBank/DDBJ whole genome shotgun (WGS) entry which is preliminary data.</text>
</comment>
<protein>
    <submittedName>
        <fullName evidence="2">Uncharacterized protein</fullName>
    </submittedName>
</protein>
<dbReference type="EMBL" id="APAU02000046">
    <property type="protein sequence ID" value="EUB59331.1"/>
    <property type="molecule type" value="Genomic_DNA"/>
</dbReference>
<proteinExistence type="predicted"/>
<reference evidence="2 3" key="1">
    <citation type="journal article" date="2013" name="Nat. Genet.">
        <title>The genome of the hydatid tapeworm Echinococcus granulosus.</title>
        <authorList>
            <person name="Zheng H."/>
            <person name="Zhang W."/>
            <person name="Zhang L."/>
            <person name="Zhang Z."/>
            <person name="Li J."/>
            <person name="Lu G."/>
            <person name="Zhu Y."/>
            <person name="Wang Y."/>
            <person name="Huang Y."/>
            <person name="Liu J."/>
            <person name="Kang H."/>
            <person name="Chen J."/>
            <person name="Wang L."/>
            <person name="Chen A."/>
            <person name="Yu S."/>
            <person name="Gao Z."/>
            <person name="Jin L."/>
            <person name="Gu W."/>
            <person name="Wang Z."/>
            <person name="Zhao L."/>
            <person name="Shi B."/>
            <person name="Wen H."/>
            <person name="Lin R."/>
            <person name="Jones M.K."/>
            <person name="Brejova B."/>
            <person name="Vinar T."/>
            <person name="Zhao G."/>
            <person name="McManus D.P."/>
            <person name="Chen Z."/>
            <person name="Zhou Y."/>
            <person name="Wang S."/>
        </authorList>
    </citation>
    <scope>NUCLEOTIDE SEQUENCE [LARGE SCALE GENOMIC DNA]</scope>
</reference>
<dbReference type="RefSeq" id="XP_024350527.1">
    <property type="nucleotide sequence ID" value="XM_024495064.1"/>
</dbReference>
<keyword evidence="1" id="KW-0812">Transmembrane</keyword>
<dbReference type="GeneID" id="36341530"/>
<dbReference type="KEGG" id="egl:EGR_05815"/>
<name>W6UEJ5_ECHGR</name>
<keyword evidence="1" id="KW-1133">Transmembrane helix</keyword>
<evidence type="ECO:0000313" key="3">
    <source>
        <dbReference type="Proteomes" id="UP000019149"/>
    </source>
</evidence>
<evidence type="ECO:0000256" key="1">
    <source>
        <dbReference type="SAM" id="Phobius"/>
    </source>
</evidence>
<feature type="transmembrane region" description="Helical" evidence="1">
    <location>
        <begin position="122"/>
        <end position="142"/>
    </location>
</feature>
<dbReference type="Proteomes" id="UP000019149">
    <property type="component" value="Unassembled WGS sequence"/>
</dbReference>
<keyword evidence="3" id="KW-1185">Reference proteome</keyword>
<organism evidence="2 3">
    <name type="scientific">Echinococcus granulosus</name>
    <name type="common">Hydatid tapeworm</name>
    <dbReference type="NCBI Taxonomy" id="6210"/>
    <lineage>
        <taxon>Eukaryota</taxon>
        <taxon>Metazoa</taxon>
        <taxon>Spiralia</taxon>
        <taxon>Lophotrochozoa</taxon>
        <taxon>Platyhelminthes</taxon>
        <taxon>Cestoda</taxon>
        <taxon>Eucestoda</taxon>
        <taxon>Cyclophyllidea</taxon>
        <taxon>Taeniidae</taxon>
        <taxon>Echinococcus</taxon>
        <taxon>Echinococcus granulosus group</taxon>
    </lineage>
</organism>
<dbReference type="AlphaFoldDB" id="W6UEJ5"/>
<feature type="transmembrane region" description="Helical" evidence="1">
    <location>
        <begin position="43"/>
        <end position="60"/>
    </location>
</feature>
<sequence>MEHQRLFMLQTMKLSRNIRSFLDTVYPNNGLYGFAGNAFTRKWFYALEIYVITLLLHHLFKINRKEVNRVVTKMKFISLELYVVSFNVSHITTHQNESLVQNCTFIKSFISERQEESIPSRIYFISRAFINNALYFFGYHLIF</sequence>
<gene>
    <name evidence="2" type="ORF">EGR_05815</name>
</gene>